<sequence length="1220" mass="131311">MTQIIKKGMVLFMSAVMFLCCGAFDFSYVDAATWNPFFDGKWTDANTFTIDVGETVKTNENTKSLIKWESGDVALADGDTVTAEGTKIKIHVAAGYSSVSKYSSLSFEPGSITDANGNTFSSAMSAYTYNVDSAITGLSAVSTKIPAEGGKVTVNVAGRLLDMDSSFSFKVYIDGSAPTDFIYTDFKVNSATSGTLTFTAPANTDAKEHVYTVKAKKGFNSPYADIDQSFQMTQAAGSGETPSKDPAITSLSYSATSFTSAGGQVTVTVKGSNLKDLTKENLPFTPKLMTSVYYEDQGTYGNTDVLGDYTWTAVDDTQGTITFTLPENTETTDKTYTFKMKKGANGYYDTAELSGTDQTLTVAGKAATVKKFTPVIEESNWIDKNTIKIHFADPVSLASDAKAKIQFAYKPLAAKDMITASGNDVIITIAGGYEYGIVVFGEGALTNGKGAVSNEVKTYPNATSKVTKVAFNKTSFDSKGGEVSVDVTGTCLNFGDFDLLPVLYCDGSEATDVKLNYTVKDSSSASLTFTLPENTGDNAKSYELKFKKGQWGAASNKDIEGITPLTVAGKTGGQTTDPEKKTFKLDVDDWSASNYGDGRIVVTFNKNVSLNPAVNINDYIYFSYGYEGSTTRTLTADDKVSMDGNVMTIQLKDTEASIPGYLCVKADGLKDKSGAFLGDYTKGVDHKTYIKNGAHIDSMSYNKITFDSKGGELVGTIKGTQLDKSSPAINFQIFRNNDKLSTADMNVDVTVKDPTTAEFRVVLPENKTDKPVSYRILPRVDGINAYTAYIKGYDVITVLPAGADPNASVISSITISGGNDVDDAPDVLETTMDSGVVSYKLNVYIRGANLSSKKTAVKVVDENGIEWPAHPVFECGATIRWQNSASYLPELDSKNEQAIEMLAPRALGKDHTFKLYFAPDGKNFQDSPVGTVIVHNDHVIDIPSGFTYEQLTQLKSVKVKYVDEQGNEIAKTDEYPAYAVTELYNLGIKAKDIKGYTLKTSTPDPDTLKEYLKMPDQNEDGQYTNANYFVAHLGDDPVITYIYSRDKTVPADQYWVAEGDKATWTKGSDSGLKIRFQYGDKAADEANGTFDKFTGKLTLDGRDLKADQFTASKGSLNVELNPELMNSLSAGKHTLTAEFTDGSATAEFTVAAAGTSGGNGESSNVQPGKGGKTTVQTVKTVKTVNAVRTGDESSLGLYAVVLMIAAGLALVISYRRKASK</sequence>
<keyword evidence="1" id="KW-0677">Repeat</keyword>
<name>A0A6A8MAH6_9FIRM</name>
<proteinExistence type="predicted"/>
<reference evidence="5" key="1">
    <citation type="submission" date="2019-09" db="EMBL/GenBank/DDBJ databases">
        <title>In-depth cultivation of the pig gut microbiome towards novel bacterial diversity and tailored functional studies.</title>
        <authorList>
            <person name="Wylensek D."/>
            <person name="Hitch T.C.A."/>
            <person name="Clavel T."/>
        </authorList>
    </citation>
    <scope>NUCLEOTIDE SEQUENCE</scope>
    <source>
        <strain evidence="5">RF-744-FAT-WT-3</strain>
    </source>
</reference>
<feature type="signal peptide" evidence="3">
    <location>
        <begin position="1"/>
        <end position="31"/>
    </location>
</feature>
<protein>
    <submittedName>
        <fullName evidence="5">MucBP domain-containing protein</fullName>
    </submittedName>
</protein>
<dbReference type="InterPro" id="IPR009459">
    <property type="entry name" value="MucBP_dom"/>
</dbReference>
<dbReference type="RefSeq" id="WP_154572313.1">
    <property type="nucleotide sequence ID" value="NZ_VUNB01000003.1"/>
</dbReference>
<feature type="transmembrane region" description="Helical" evidence="2">
    <location>
        <begin position="1195"/>
        <end position="1214"/>
    </location>
</feature>
<feature type="chain" id="PRO_5025388488" evidence="3">
    <location>
        <begin position="32"/>
        <end position="1220"/>
    </location>
</feature>
<evidence type="ECO:0000256" key="2">
    <source>
        <dbReference type="SAM" id="Phobius"/>
    </source>
</evidence>
<evidence type="ECO:0000259" key="4">
    <source>
        <dbReference type="Pfam" id="PF06458"/>
    </source>
</evidence>
<keyword evidence="2" id="KW-0472">Membrane</keyword>
<keyword evidence="2" id="KW-0812">Transmembrane</keyword>
<dbReference type="Pfam" id="PF06458">
    <property type="entry name" value="MucBP"/>
    <property type="match status" value="1"/>
</dbReference>
<dbReference type="EMBL" id="VUNB01000003">
    <property type="protein sequence ID" value="MST68844.1"/>
    <property type="molecule type" value="Genomic_DNA"/>
</dbReference>
<evidence type="ECO:0000256" key="3">
    <source>
        <dbReference type="SAM" id="SignalP"/>
    </source>
</evidence>
<organism evidence="5">
    <name type="scientific">Baileyella intestinalis</name>
    <dbReference type="NCBI Taxonomy" id="2606709"/>
    <lineage>
        <taxon>Bacteria</taxon>
        <taxon>Bacillati</taxon>
        <taxon>Bacillota</taxon>
        <taxon>Clostridia</taxon>
        <taxon>Peptostreptococcales</taxon>
        <taxon>Anaerovoracaceae</taxon>
        <taxon>Baileyella</taxon>
    </lineage>
</organism>
<feature type="domain" description="MucBP" evidence="4">
    <location>
        <begin position="957"/>
        <end position="1027"/>
    </location>
</feature>
<dbReference type="AlphaFoldDB" id="A0A6A8MAH6"/>
<comment type="caution">
    <text evidence="5">The sequence shown here is derived from an EMBL/GenBank/DDBJ whole genome shotgun (WGS) entry which is preliminary data.</text>
</comment>
<evidence type="ECO:0000256" key="1">
    <source>
        <dbReference type="ARBA" id="ARBA00022737"/>
    </source>
</evidence>
<dbReference type="Gene3D" id="3.10.20.320">
    <property type="entry name" value="Putative peptidoglycan bound protein (lpxtg motif)"/>
    <property type="match status" value="1"/>
</dbReference>
<keyword evidence="2" id="KW-1133">Transmembrane helix</keyword>
<keyword evidence="3" id="KW-0732">Signal</keyword>
<gene>
    <name evidence="5" type="ORF">FYJ66_04460</name>
</gene>
<accession>A0A6A8MAH6</accession>
<evidence type="ECO:0000313" key="5">
    <source>
        <dbReference type="EMBL" id="MST68844.1"/>
    </source>
</evidence>